<dbReference type="InterPro" id="IPR044930">
    <property type="entry name" value="Homing_endonuclease_His-Me"/>
</dbReference>
<accession>A0AAU8JN20</accession>
<dbReference type="InterPro" id="IPR044925">
    <property type="entry name" value="His-Me_finger_sf"/>
</dbReference>
<dbReference type="AlphaFoldDB" id="A0AAU8JN20"/>
<keyword evidence="1" id="KW-0378">Hydrolase</keyword>
<gene>
    <name evidence="1" type="ORF">ABWT76_002490</name>
</gene>
<dbReference type="GO" id="GO:0004519">
    <property type="term" value="F:endonuclease activity"/>
    <property type="evidence" value="ECO:0007669"/>
    <property type="project" value="UniProtKB-KW"/>
</dbReference>
<dbReference type="RefSeq" id="WP_156331968.1">
    <property type="nucleotide sequence ID" value="NZ_CP159837.1"/>
</dbReference>
<keyword evidence="1" id="KW-0255">Endonuclease</keyword>
<reference evidence="1" key="1">
    <citation type="submission" date="2024-07" db="EMBL/GenBank/DDBJ databases">
        <authorList>
            <person name="Kim Y.J."/>
            <person name="Jeong J.Y."/>
        </authorList>
    </citation>
    <scope>NUCLEOTIDE SEQUENCE</scope>
    <source>
        <strain evidence="1">GIHE-MW2</strain>
    </source>
</reference>
<protein>
    <submittedName>
        <fullName evidence="1">HNH endonuclease</fullName>
    </submittedName>
</protein>
<sequence>MLIDWAKLGRPLKQGYCACHTCDVRNCINPEHLFEGTYSENTLDAVKKGRYCKHSQKLSESEIWEIRRQLYMKNSHTELAQMYGVTVARIGQINKLYFPETVVKPKLNKEIADEIRGRLAAGEKGSHLAKAYGVSDRMIRKIKNGEVYK</sequence>
<proteinExistence type="predicted"/>
<dbReference type="SUPFAM" id="SSF54060">
    <property type="entry name" value="His-Me finger endonucleases"/>
    <property type="match status" value="1"/>
</dbReference>
<dbReference type="Gene3D" id="3.90.75.10">
    <property type="entry name" value="Homing Intron 3 (I-ppo) Encoded Endonuclease, Chain A"/>
    <property type="match status" value="1"/>
</dbReference>
<dbReference type="EMBL" id="CP159837">
    <property type="protein sequence ID" value="XCM39550.1"/>
    <property type="molecule type" value="Genomic_DNA"/>
</dbReference>
<organism evidence="1">
    <name type="scientific">Planktothricoides raciborskii GIHE-MW2</name>
    <dbReference type="NCBI Taxonomy" id="2792601"/>
    <lineage>
        <taxon>Bacteria</taxon>
        <taxon>Bacillati</taxon>
        <taxon>Cyanobacteriota</taxon>
        <taxon>Cyanophyceae</taxon>
        <taxon>Oscillatoriophycideae</taxon>
        <taxon>Oscillatoriales</taxon>
        <taxon>Oscillatoriaceae</taxon>
        <taxon>Planktothricoides</taxon>
    </lineage>
</organism>
<keyword evidence="1" id="KW-0540">Nuclease</keyword>
<name>A0AAU8JN20_9CYAN</name>
<evidence type="ECO:0000313" key="1">
    <source>
        <dbReference type="EMBL" id="XCM39550.1"/>
    </source>
</evidence>